<dbReference type="Proteomes" id="UP000805418">
    <property type="component" value="Chromosome 16"/>
</dbReference>
<dbReference type="AlphaFoldDB" id="A0A8I3NW76"/>
<organism evidence="1 2">
    <name type="scientific">Canis lupus familiaris</name>
    <name type="common">Dog</name>
    <name type="synonym">Canis familiaris</name>
    <dbReference type="NCBI Taxonomy" id="9615"/>
    <lineage>
        <taxon>Eukaryota</taxon>
        <taxon>Metazoa</taxon>
        <taxon>Chordata</taxon>
        <taxon>Craniata</taxon>
        <taxon>Vertebrata</taxon>
        <taxon>Euteleostomi</taxon>
        <taxon>Mammalia</taxon>
        <taxon>Eutheria</taxon>
        <taxon>Laurasiatheria</taxon>
        <taxon>Carnivora</taxon>
        <taxon>Caniformia</taxon>
        <taxon>Canidae</taxon>
        <taxon>Canis</taxon>
    </lineage>
</organism>
<reference evidence="1" key="2">
    <citation type="submission" date="2025-08" db="UniProtKB">
        <authorList>
            <consortium name="Ensembl"/>
        </authorList>
    </citation>
    <scope>IDENTIFICATION</scope>
    <source>
        <strain evidence="1">Boxer</strain>
    </source>
</reference>
<name>A0A8I3NW76_CANLF</name>
<evidence type="ECO:0000313" key="2">
    <source>
        <dbReference type="Proteomes" id="UP000805418"/>
    </source>
</evidence>
<dbReference type="PANTHER" id="PTHR46106">
    <property type="entry name" value="IA-2 PROTEIN TYROSINE PHOSPHATASE, ISOFORM C"/>
    <property type="match status" value="1"/>
</dbReference>
<dbReference type="InterPro" id="IPR033522">
    <property type="entry name" value="IA-2/IA-2_beta"/>
</dbReference>
<protein>
    <submittedName>
        <fullName evidence="1">Uncharacterized protein</fullName>
    </submittedName>
</protein>
<proteinExistence type="predicted"/>
<dbReference type="GeneTree" id="ENSGT01120000274094"/>
<dbReference type="GO" id="GO:0030141">
    <property type="term" value="C:secretory granule"/>
    <property type="evidence" value="ECO:0007669"/>
    <property type="project" value="InterPro"/>
</dbReference>
<dbReference type="OrthoDB" id="9880441at2759"/>
<reference evidence="1" key="3">
    <citation type="submission" date="2025-09" db="UniProtKB">
        <authorList>
            <consortium name="Ensembl"/>
        </authorList>
    </citation>
    <scope>IDENTIFICATION</scope>
    <source>
        <strain evidence="1">Boxer</strain>
    </source>
</reference>
<reference evidence="1" key="1">
    <citation type="submission" date="2020-03" db="EMBL/GenBank/DDBJ databases">
        <title>Long-read based genome assembly of a Labrador retriever dog.</title>
        <authorList>
            <person name="Eory L."/>
            <person name="Zhang W."/>
            <person name="Schoenebeck J."/>
        </authorList>
    </citation>
    <scope>NUCLEOTIDE SEQUENCE [LARGE SCALE GENOMIC DNA]</scope>
    <source>
        <strain evidence="1">Labrador retriever</strain>
    </source>
</reference>
<sequence>MGPLVALLLLLVPPRAAPAPRARPLPGLLGCLFQDDLCSSSETCVNDGVFGRCQKVPALDTDQYEVPPVVLQRLTATLQRLSHTGRLAWPKPCPGTGPGARAHLGGLVGDEELQGLTLPGVAMEKRGLGAGRLVHGRFRQELEEAPWAAAWRGTMVILSCFRGRAGSLFSAARRCPTLWLLSLQKTSLPPSTVIMQVFVT</sequence>
<dbReference type="Ensembl" id="ENSCAFT00845025850.1">
    <property type="protein sequence ID" value="ENSCAFP00845020369.1"/>
    <property type="gene ID" value="ENSCAFG00845014453.1"/>
</dbReference>
<dbReference type="PANTHER" id="PTHR46106:SF5">
    <property type="entry name" value="RECEPTOR-TYPE TYROSINE-PROTEIN PHOSPHATASE N2"/>
    <property type="match status" value="1"/>
</dbReference>
<evidence type="ECO:0000313" key="1">
    <source>
        <dbReference type="Ensembl" id="ENSCAFP00845020369.1"/>
    </source>
</evidence>
<keyword evidence="2" id="KW-1185">Reference proteome</keyword>
<accession>A0A8I3NW76</accession>